<keyword evidence="2" id="KW-1185">Reference proteome</keyword>
<reference evidence="1 2" key="2">
    <citation type="submission" date="2023-10" db="EMBL/GenBank/DDBJ databases">
        <authorList>
            <person name="Choi B."/>
        </authorList>
    </citation>
    <scope>NUCLEOTIDE SEQUENCE [LARGE SCALE GENOMIC DNA]</scope>
    <source>
        <strain evidence="1 2">UMB0023</strain>
    </source>
</reference>
<evidence type="ECO:0000313" key="1">
    <source>
        <dbReference type="EMBL" id="WOS97276.1"/>
    </source>
</evidence>
<reference evidence="2" key="1">
    <citation type="submission" date="2017-12" db="EMBL/GenBank/DDBJ databases">
        <title>Phylogenetic diversity of female urinary microbiome.</title>
        <authorList>
            <person name="Thomas-White K."/>
            <person name="Wolfe A.J."/>
        </authorList>
    </citation>
    <scope>NUCLEOTIDE SEQUENCE [LARGE SCALE GENOMIC DNA]</scope>
    <source>
        <strain evidence="2">UMB0023</strain>
    </source>
</reference>
<name>A0A9X7F8Q8_NEIPE</name>
<dbReference type="EMBL" id="CP136962">
    <property type="protein sequence ID" value="WOS97276.1"/>
    <property type="molecule type" value="Genomic_DNA"/>
</dbReference>
<accession>A0A9X7F8Q8</accession>
<sequence>MKSVFPIFFILLNLFFILYLPRKLSIWVRFALYLSIGGLFYLWMSNKSTLTSLLFAHTISLQPFDVFHETIGFSLLVTIFLNLFDLFAVPSIVRFPNLILKNPQHHHQSVQWYLANTSLFERFFHYFYAFCCCLIFYGIWRETFR</sequence>
<organism evidence="1 2">
    <name type="scientific">Neisseria perflava</name>
    <dbReference type="NCBI Taxonomy" id="33053"/>
    <lineage>
        <taxon>Bacteria</taxon>
        <taxon>Pseudomonadati</taxon>
        <taxon>Pseudomonadota</taxon>
        <taxon>Betaproteobacteria</taxon>
        <taxon>Neisseriales</taxon>
        <taxon>Neisseriaceae</taxon>
        <taxon>Neisseria</taxon>
    </lineage>
</organism>
<evidence type="ECO:0000313" key="2">
    <source>
        <dbReference type="Proteomes" id="UP000234781"/>
    </source>
</evidence>
<gene>
    <name evidence="1" type="ORF">CYJ98_006730</name>
</gene>
<protein>
    <submittedName>
        <fullName evidence="1">Uncharacterized protein</fullName>
    </submittedName>
</protein>
<dbReference type="RefSeq" id="WP_101755280.1">
    <property type="nucleotide sequence ID" value="NZ_CP136962.1"/>
</dbReference>
<dbReference type="AlphaFoldDB" id="A0A9X7F8Q8"/>
<proteinExistence type="predicted"/>
<dbReference type="Proteomes" id="UP000234781">
    <property type="component" value="Chromosome"/>
</dbReference>